<dbReference type="EMBL" id="JAESHT010000042">
    <property type="protein sequence ID" value="MBL3675716.1"/>
    <property type="molecule type" value="Genomic_DNA"/>
</dbReference>
<evidence type="ECO:0000313" key="2">
    <source>
        <dbReference type="Proteomes" id="UP000644749"/>
    </source>
</evidence>
<protein>
    <submittedName>
        <fullName evidence="1">Uncharacterized protein</fullName>
    </submittedName>
</protein>
<sequence length="61" mass="6513">MRHWFAAGAFEDKVAAVFAEAVKAALEDLAILIEQAEFQAGTACAEDRDPMGDSSWVQGAV</sequence>
<organism evidence="1 2">
    <name type="scientific">Paracoccus aerius</name>
    <dbReference type="NCBI Taxonomy" id="1915382"/>
    <lineage>
        <taxon>Bacteria</taxon>
        <taxon>Pseudomonadati</taxon>
        <taxon>Pseudomonadota</taxon>
        <taxon>Alphaproteobacteria</taxon>
        <taxon>Rhodobacterales</taxon>
        <taxon>Paracoccaceae</taxon>
        <taxon>Paracoccus</taxon>
    </lineage>
</organism>
<comment type="caution">
    <text evidence="1">The sequence shown here is derived from an EMBL/GenBank/DDBJ whole genome shotgun (WGS) entry which is preliminary data.</text>
</comment>
<dbReference type="Proteomes" id="UP000644749">
    <property type="component" value="Unassembled WGS sequence"/>
</dbReference>
<dbReference type="RefSeq" id="WP_191313107.1">
    <property type="nucleotide sequence ID" value="NZ_BNCL01000042.1"/>
</dbReference>
<evidence type="ECO:0000313" key="1">
    <source>
        <dbReference type="EMBL" id="MBL3675716.1"/>
    </source>
</evidence>
<name>A0ABS1SDY4_9RHOB</name>
<reference evidence="1 2" key="1">
    <citation type="submission" date="2021-01" db="EMBL/GenBank/DDBJ databases">
        <title>011410 draft genome.</title>
        <authorList>
            <person name="Lang L."/>
        </authorList>
    </citation>
    <scope>NUCLEOTIDE SEQUENCE [LARGE SCALE GENOMIC DNA]</scope>
    <source>
        <strain evidence="1 2">KCTC 42845</strain>
    </source>
</reference>
<keyword evidence="2" id="KW-1185">Reference proteome</keyword>
<gene>
    <name evidence="1" type="ORF">JL111_19825</name>
</gene>
<accession>A0ABS1SDY4</accession>
<proteinExistence type="predicted"/>